<gene>
    <name evidence="1" type="ORF">S06H3_00402</name>
</gene>
<accession>X1JDI8</accession>
<proteinExistence type="predicted"/>
<name>X1JDI8_9ZZZZ</name>
<sequence length="61" mass="7269">MVDMSDKRGEIVRQIEDLDRQILKIREDCDFEVASLEKKSADLKHDLFKAQQEWSKKHLKP</sequence>
<dbReference type="AlphaFoldDB" id="X1JDI8"/>
<evidence type="ECO:0000313" key="1">
    <source>
        <dbReference type="EMBL" id="GAH92776.1"/>
    </source>
</evidence>
<comment type="caution">
    <text evidence="1">The sequence shown here is derived from an EMBL/GenBank/DDBJ whole genome shotgun (WGS) entry which is preliminary data.</text>
</comment>
<reference evidence="1" key="1">
    <citation type="journal article" date="2014" name="Front. Microbiol.">
        <title>High frequency of phylogenetically diverse reductive dehalogenase-homologous genes in deep subseafloor sedimentary metagenomes.</title>
        <authorList>
            <person name="Kawai M."/>
            <person name="Futagami T."/>
            <person name="Toyoda A."/>
            <person name="Takaki Y."/>
            <person name="Nishi S."/>
            <person name="Hori S."/>
            <person name="Arai W."/>
            <person name="Tsubouchi T."/>
            <person name="Morono Y."/>
            <person name="Uchiyama I."/>
            <person name="Ito T."/>
            <person name="Fujiyama A."/>
            <person name="Inagaki F."/>
            <person name="Takami H."/>
        </authorList>
    </citation>
    <scope>NUCLEOTIDE SEQUENCE</scope>
    <source>
        <strain evidence="1">Expedition CK06-06</strain>
    </source>
</reference>
<protein>
    <submittedName>
        <fullName evidence="1">Uncharacterized protein</fullName>
    </submittedName>
</protein>
<organism evidence="1">
    <name type="scientific">marine sediment metagenome</name>
    <dbReference type="NCBI Taxonomy" id="412755"/>
    <lineage>
        <taxon>unclassified sequences</taxon>
        <taxon>metagenomes</taxon>
        <taxon>ecological metagenomes</taxon>
    </lineage>
</organism>
<dbReference type="EMBL" id="BARV01000068">
    <property type="protein sequence ID" value="GAH92776.1"/>
    <property type="molecule type" value="Genomic_DNA"/>
</dbReference>